<dbReference type="SUPFAM" id="SSF56935">
    <property type="entry name" value="Porins"/>
    <property type="match status" value="1"/>
</dbReference>
<dbReference type="InterPro" id="IPR023614">
    <property type="entry name" value="Porin_dom_sf"/>
</dbReference>
<accession>A0A3E1NP88</accession>
<evidence type="ECO:0000313" key="1">
    <source>
        <dbReference type="EMBL" id="RFM29749.1"/>
    </source>
</evidence>
<name>A0A3E1NP88_9BACT</name>
<comment type="caution">
    <text evidence="1">The sequence shown here is derived from an EMBL/GenBank/DDBJ whole genome shotgun (WGS) entry which is preliminary data.</text>
</comment>
<reference evidence="1 2" key="1">
    <citation type="submission" date="2018-08" db="EMBL/GenBank/DDBJ databases">
        <title>Chitinophagaceae sp. K23C18032701, a novel bacterium isolated from forest soil.</title>
        <authorList>
            <person name="Wang C."/>
        </authorList>
    </citation>
    <scope>NUCLEOTIDE SEQUENCE [LARGE SCALE GENOMIC DNA]</scope>
    <source>
        <strain evidence="1 2">K23C18032701</strain>
    </source>
</reference>
<dbReference type="Gene3D" id="2.40.160.10">
    <property type="entry name" value="Porin"/>
    <property type="match status" value="1"/>
</dbReference>
<evidence type="ECO:0008006" key="3">
    <source>
        <dbReference type="Google" id="ProtNLM"/>
    </source>
</evidence>
<dbReference type="AlphaFoldDB" id="A0A3E1NP88"/>
<gene>
    <name evidence="1" type="ORF">DXN05_01865</name>
</gene>
<proteinExistence type="predicted"/>
<dbReference type="Proteomes" id="UP000261284">
    <property type="component" value="Unassembled WGS sequence"/>
</dbReference>
<sequence>MTNEDSLNAGGVQKNKTVISGYGSALYQKNFTLHQATAALDRAVLFVGHQFNAKIAFFSELEVENAVVANDGSDEFRPNGKGNVAMEQAYLRFNLNPKQYIVAGLFTPRIGIVNENHLPVNFNGVERPIVEQEIIPTTWREVGVGFYGSLNRLPLNYSIAVVNGLNSANFEHGGGIGGGIGQGSVALANNLAVTGSLQYLVNNFKFQVSGYAGGTVGLSPHSADSLGLNSGAFGTPVYLGEADVQYSNNGFSAKALGTYISYPDADKVYQAYGKNLATGMYGAYAELAYDLLYKRRKEDQLIVFARGEMLNLNSSVAGIQKGLEDPTLKQTHIVAGLGYLPIPNVVIKADVRLVHTGPQNSALVINPPPNALPYKQNNSILNIGIGYSF</sequence>
<dbReference type="EMBL" id="QTJU01000001">
    <property type="protein sequence ID" value="RFM29749.1"/>
    <property type="molecule type" value="Genomic_DNA"/>
</dbReference>
<protein>
    <recommendedName>
        <fullName evidence="3">Porin</fullName>
    </recommendedName>
</protein>
<evidence type="ECO:0000313" key="2">
    <source>
        <dbReference type="Proteomes" id="UP000261284"/>
    </source>
</evidence>
<keyword evidence="2" id="KW-1185">Reference proteome</keyword>
<organism evidence="1 2">
    <name type="scientific">Deminuibacter soli</name>
    <dbReference type="NCBI Taxonomy" id="2291815"/>
    <lineage>
        <taxon>Bacteria</taxon>
        <taxon>Pseudomonadati</taxon>
        <taxon>Bacteroidota</taxon>
        <taxon>Chitinophagia</taxon>
        <taxon>Chitinophagales</taxon>
        <taxon>Chitinophagaceae</taxon>
        <taxon>Deminuibacter</taxon>
    </lineage>
</organism>